<evidence type="ECO:0000256" key="1">
    <source>
        <dbReference type="SAM" id="MobiDB-lite"/>
    </source>
</evidence>
<feature type="compositionally biased region" description="Basic and acidic residues" evidence="1">
    <location>
        <begin position="1"/>
        <end position="33"/>
    </location>
</feature>
<sequence>MDDRMKREYEPDDPRVRHENGQGEHEGGPHSPEEFDVMNPARQKPGKDDDAQEQL</sequence>
<organism evidence="2 3">
    <name type="scientific">Paracoccus yeei</name>
    <dbReference type="NCBI Taxonomy" id="147645"/>
    <lineage>
        <taxon>Bacteria</taxon>
        <taxon>Pseudomonadati</taxon>
        <taxon>Pseudomonadota</taxon>
        <taxon>Alphaproteobacteria</taxon>
        <taxon>Rhodobacterales</taxon>
        <taxon>Paracoccaceae</taxon>
        <taxon>Paracoccus</taxon>
    </lineage>
</organism>
<protein>
    <submittedName>
        <fullName evidence="2">Uncharacterized protein</fullName>
    </submittedName>
</protein>
<gene>
    <name evidence="2" type="ORF">PY32053_03768</name>
</gene>
<name>A0A386URI8_9RHOB</name>
<dbReference type="EMBL" id="CP031079">
    <property type="protein sequence ID" value="AYF03313.1"/>
    <property type="molecule type" value="Genomic_DNA"/>
</dbReference>
<dbReference type="Proteomes" id="UP000272010">
    <property type="component" value="Plasmid pYEE1"/>
</dbReference>
<evidence type="ECO:0000313" key="3">
    <source>
        <dbReference type="Proteomes" id="UP000272010"/>
    </source>
</evidence>
<dbReference type="AlphaFoldDB" id="A0A386URI8"/>
<reference evidence="3" key="1">
    <citation type="submission" date="2018-07" db="EMBL/GenBank/DDBJ databases">
        <title>Genome Structure of the Opportunistic Pathogen Paracoccus yeei (Alphaproteobacteria) and Identification of Putative Virulence Factors.</title>
        <authorList>
            <person name="Lasek R."/>
            <person name="Szuplewska M."/>
            <person name="Mitura M."/>
            <person name="Decewicz P."/>
            <person name="Chmielowska C."/>
            <person name="Pawlot A."/>
            <person name="Sentkowska D."/>
            <person name="Czarnecki J."/>
            <person name="Bartosik D."/>
        </authorList>
    </citation>
    <scope>NUCLEOTIDE SEQUENCE [LARGE SCALE GENOMIC DNA]</scope>
    <source>
        <strain evidence="3">CCUG 32053</strain>
        <plasmid evidence="3">pyee1</plasmid>
    </source>
</reference>
<proteinExistence type="predicted"/>
<dbReference type="RefSeq" id="WP_158595023.1">
    <property type="nucleotide sequence ID" value="NZ_CP031079.1"/>
</dbReference>
<feature type="region of interest" description="Disordered" evidence="1">
    <location>
        <begin position="1"/>
        <end position="55"/>
    </location>
</feature>
<accession>A0A386URI8</accession>
<geneLocation type="plasmid" evidence="3">
    <name>pyee1</name>
</geneLocation>
<keyword evidence="2" id="KW-0614">Plasmid</keyword>
<evidence type="ECO:0000313" key="2">
    <source>
        <dbReference type="EMBL" id="AYF03313.1"/>
    </source>
</evidence>